<gene>
    <name evidence="1" type="ORF">LARSCL_LOCUS16626</name>
</gene>
<proteinExistence type="predicted"/>
<dbReference type="Proteomes" id="UP001497382">
    <property type="component" value="Unassembled WGS sequence"/>
</dbReference>
<protein>
    <submittedName>
        <fullName evidence="1">Uncharacterized protein</fullName>
    </submittedName>
</protein>
<evidence type="ECO:0000313" key="1">
    <source>
        <dbReference type="EMBL" id="CAL1290674.1"/>
    </source>
</evidence>
<dbReference type="EMBL" id="CAXIEN010000268">
    <property type="protein sequence ID" value="CAL1290674.1"/>
    <property type="molecule type" value="Genomic_DNA"/>
</dbReference>
<name>A0AAV2B5G8_9ARAC</name>
<accession>A0AAV2B5G8</accession>
<evidence type="ECO:0000313" key="2">
    <source>
        <dbReference type="Proteomes" id="UP001497382"/>
    </source>
</evidence>
<organism evidence="1 2">
    <name type="scientific">Larinioides sclopetarius</name>
    <dbReference type="NCBI Taxonomy" id="280406"/>
    <lineage>
        <taxon>Eukaryota</taxon>
        <taxon>Metazoa</taxon>
        <taxon>Ecdysozoa</taxon>
        <taxon>Arthropoda</taxon>
        <taxon>Chelicerata</taxon>
        <taxon>Arachnida</taxon>
        <taxon>Araneae</taxon>
        <taxon>Araneomorphae</taxon>
        <taxon>Entelegynae</taxon>
        <taxon>Araneoidea</taxon>
        <taxon>Araneidae</taxon>
        <taxon>Larinioides</taxon>
    </lineage>
</organism>
<keyword evidence="2" id="KW-1185">Reference proteome</keyword>
<dbReference type="AlphaFoldDB" id="A0AAV2B5G8"/>
<reference evidence="1 2" key="1">
    <citation type="submission" date="2024-04" db="EMBL/GenBank/DDBJ databases">
        <authorList>
            <person name="Rising A."/>
            <person name="Reimegard J."/>
            <person name="Sonavane S."/>
            <person name="Akerstrom W."/>
            <person name="Nylinder S."/>
            <person name="Hedman E."/>
            <person name="Kallberg Y."/>
        </authorList>
    </citation>
    <scope>NUCLEOTIDE SEQUENCE [LARGE SCALE GENOMIC DNA]</scope>
</reference>
<comment type="caution">
    <text evidence="1">The sequence shown here is derived from an EMBL/GenBank/DDBJ whole genome shotgun (WGS) entry which is preliminary data.</text>
</comment>
<feature type="non-terminal residue" evidence="1">
    <location>
        <position position="1"/>
    </location>
</feature>
<sequence length="72" mass="8805">EKSVRGFGVILKRSLIRQNNITRIKKRISLKRRREQKKKTRKWLEKNLGKIQKNMKLMLFIFINNKIQIELI</sequence>